<accession>A0A8H4AUE7</accession>
<reference evidence="2 3" key="1">
    <citation type="journal article" date="2019" name="Environ. Microbiol.">
        <title>At the nexus of three kingdoms: the genome of the mycorrhizal fungus Gigaspora margarita provides insights into plant, endobacterial and fungal interactions.</title>
        <authorList>
            <person name="Venice F."/>
            <person name="Ghignone S."/>
            <person name="Salvioli di Fossalunga A."/>
            <person name="Amselem J."/>
            <person name="Novero M."/>
            <person name="Xianan X."/>
            <person name="Sedzielewska Toro K."/>
            <person name="Morin E."/>
            <person name="Lipzen A."/>
            <person name="Grigoriev I.V."/>
            <person name="Henrissat B."/>
            <person name="Martin F.M."/>
            <person name="Bonfante P."/>
        </authorList>
    </citation>
    <scope>NUCLEOTIDE SEQUENCE [LARGE SCALE GENOMIC DNA]</scope>
    <source>
        <strain evidence="2 3">BEG34</strain>
    </source>
</reference>
<evidence type="ECO:0000256" key="1">
    <source>
        <dbReference type="SAM" id="MobiDB-lite"/>
    </source>
</evidence>
<proteinExistence type="predicted"/>
<organism evidence="2 3">
    <name type="scientific">Gigaspora margarita</name>
    <dbReference type="NCBI Taxonomy" id="4874"/>
    <lineage>
        <taxon>Eukaryota</taxon>
        <taxon>Fungi</taxon>
        <taxon>Fungi incertae sedis</taxon>
        <taxon>Mucoromycota</taxon>
        <taxon>Glomeromycotina</taxon>
        <taxon>Glomeromycetes</taxon>
        <taxon>Diversisporales</taxon>
        <taxon>Gigasporaceae</taxon>
        <taxon>Gigaspora</taxon>
    </lineage>
</organism>
<evidence type="ECO:0000313" key="2">
    <source>
        <dbReference type="EMBL" id="KAF0533909.1"/>
    </source>
</evidence>
<dbReference type="EMBL" id="WTPW01000217">
    <property type="protein sequence ID" value="KAF0533909.1"/>
    <property type="molecule type" value="Genomic_DNA"/>
</dbReference>
<dbReference type="Proteomes" id="UP000439903">
    <property type="component" value="Unassembled WGS sequence"/>
</dbReference>
<dbReference type="AlphaFoldDB" id="A0A8H4AUE7"/>
<feature type="region of interest" description="Disordered" evidence="1">
    <location>
        <begin position="45"/>
        <end position="69"/>
    </location>
</feature>
<name>A0A8H4AUE7_GIGMA</name>
<gene>
    <name evidence="2" type="ORF">F8M41_010348</name>
</gene>
<comment type="caution">
    <text evidence="2">The sequence shown here is derived from an EMBL/GenBank/DDBJ whole genome shotgun (WGS) entry which is preliminary data.</text>
</comment>
<evidence type="ECO:0000313" key="3">
    <source>
        <dbReference type="Proteomes" id="UP000439903"/>
    </source>
</evidence>
<sequence>MVTTYKHFKSADFSIFQENALVSLIERDDIQMEKLRFEKTRSPTNFTRKTTTNYQDQNNNKTPQDIPNSERQYDMASLKFLSPSMTLGLILQAWAS</sequence>
<keyword evidence="3" id="KW-1185">Reference proteome</keyword>
<protein>
    <submittedName>
        <fullName evidence="2">Uncharacterized protein</fullName>
    </submittedName>
</protein>
<dbReference type="OrthoDB" id="2473746at2759"/>